<comment type="subcellular location">
    <subcellularLocation>
        <location evidence="1">Cell membrane</location>
        <topology evidence="1">Multi-pass membrane protein</topology>
    </subcellularLocation>
</comment>
<keyword evidence="6 8" id="KW-1133">Transmembrane helix</keyword>
<proteinExistence type="predicted"/>
<evidence type="ECO:0000313" key="11">
    <source>
        <dbReference type="Proteomes" id="UP000186777"/>
    </source>
</evidence>
<dbReference type="InterPro" id="IPR050297">
    <property type="entry name" value="LipidA_mod_glycosyltrf_83"/>
</dbReference>
<reference evidence="10 11" key="1">
    <citation type="journal article" date="2016" name="Nat. Biotechnol.">
        <title>Measurement of bacterial replication rates in microbial communities.</title>
        <authorList>
            <person name="Brown C.T."/>
            <person name="Olm M.R."/>
            <person name="Thomas B.C."/>
            <person name="Banfield J.F."/>
        </authorList>
    </citation>
    <scope>NUCLEOTIDE SEQUENCE [LARGE SCALE GENOMIC DNA]</scope>
    <source>
        <strain evidence="10">46_33</strain>
    </source>
</reference>
<dbReference type="Proteomes" id="UP000186777">
    <property type="component" value="Unassembled WGS sequence"/>
</dbReference>
<organism evidence="10 11">
    <name type="scientific">Phascolarctobacterium succinatutens</name>
    <dbReference type="NCBI Taxonomy" id="626940"/>
    <lineage>
        <taxon>Bacteria</taxon>
        <taxon>Bacillati</taxon>
        <taxon>Bacillota</taxon>
        <taxon>Negativicutes</taxon>
        <taxon>Acidaminococcales</taxon>
        <taxon>Acidaminococcaceae</taxon>
        <taxon>Phascolarctobacterium</taxon>
    </lineage>
</organism>
<feature type="transmembrane region" description="Helical" evidence="8">
    <location>
        <begin position="9"/>
        <end position="30"/>
    </location>
</feature>
<evidence type="ECO:0000256" key="3">
    <source>
        <dbReference type="ARBA" id="ARBA00022676"/>
    </source>
</evidence>
<keyword evidence="5 8" id="KW-0812">Transmembrane</keyword>
<evidence type="ECO:0000256" key="4">
    <source>
        <dbReference type="ARBA" id="ARBA00022679"/>
    </source>
</evidence>
<dbReference type="Pfam" id="PF13231">
    <property type="entry name" value="PMT_2"/>
    <property type="match status" value="1"/>
</dbReference>
<dbReference type="STRING" id="626940.BHW43_02780"/>
<evidence type="ECO:0000256" key="2">
    <source>
        <dbReference type="ARBA" id="ARBA00022475"/>
    </source>
</evidence>
<feature type="transmembrane region" description="Helical" evidence="8">
    <location>
        <begin position="371"/>
        <end position="392"/>
    </location>
</feature>
<feature type="transmembrane region" description="Helical" evidence="8">
    <location>
        <begin position="128"/>
        <end position="151"/>
    </location>
</feature>
<sequence length="519" mass="59075">MNQIEKNSLLIVAGTALFMIMFGIGSIPLLDPDEPVYAETAREMLAAGDFLSPRIFGNFWYDKPPMYYWLVAVAQFLFGDSEFAARFPAALMACGTSVMMYVGITRLFNERAGFWSAMILTSCVEFFYMGKAAVTDTTLLFFMTGALLSFIHKRYWLMYVCMALATVTKGPIGIVFPGAIIFLYLVVMGQLREILRMHVIRGLLLYFLIASPWYYAMYTVHGMEFINTFLGFHNITRFTTAEHANRVTFWYYFPVIILGLFPWTGMLWQAAKASVSESRIDDMRKLLFFHVWWIFVLLFFTICKTKLVSYILPLFPAMAVIIGWNIARMQSRLRHNTTFYGWAAGSGIMFVLLGIGWIIGAQYLPEADFSLVMLGVLTILLGAAAVFALLYYRDIELASWLHVMIGAVTMCVAFAFVLPVIADRFSVKTMSSVYKEQCEQQMPIYVDKFLRPGFMYYAGKPGVEMIPQTGALTDALRDGSKKYLLVRGLEYRRVQKAGPLPDNVRTVKEISDIYLLEQN</sequence>
<feature type="transmembrane region" description="Helical" evidence="8">
    <location>
        <begin position="157"/>
        <end position="187"/>
    </location>
</feature>
<evidence type="ECO:0000259" key="9">
    <source>
        <dbReference type="Pfam" id="PF13231"/>
    </source>
</evidence>
<dbReference type="RefSeq" id="WP_303679424.1">
    <property type="nucleotide sequence ID" value="NZ_MNTG01000006.1"/>
</dbReference>
<evidence type="ECO:0000256" key="1">
    <source>
        <dbReference type="ARBA" id="ARBA00004651"/>
    </source>
</evidence>
<evidence type="ECO:0000256" key="6">
    <source>
        <dbReference type="ARBA" id="ARBA00022989"/>
    </source>
</evidence>
<evidence type="ECO:0000313" key="10">
    <source>
        <dbReference type="EMBL" id="OLA38878.1"/>
    </source>
</evidence>
<dbReference type="AlphaFoldDB" id="A0A1Q6R922"/>
<feature type="transmembrane region" description="Helical" evidence="8">
    <location>
        <begin position="199"/>
        <end position="216"/>
    </location>
</feature>
<accession>A0A1Q6R922</accession>
<keyword evidence="2" id="KW-1003">Cell membrane</keyword>
<comment type="caution">
    <text evidence="10">The sequence shown here is derived from an EMBL/GenBank/DDBJ whole genome shotgun (WGS) entry which is preliminary data.</text>
</comment>
<feature type="transmembrane region" description="Helical" evidence="8">
    <location>
        <begin position="283"/>
        <end position="302"/>
    </location>
</feature>
<dbReference type="GO" id="GO:0016763">
    <property type="term" value="F:pentosyltransferase activity"/>
    <property type="evidence" value="ECO:0007669"/>
    <property type="project" value="TreeGrafter"/>
</dbReference>
<name>A0A1Q6R922_9FIRM</name>
<dbReference type="EMBL" id="MNTG01000006">
    <property type="protein sequence ID" value="OLA38878.1"/>
    <property type="molecule type" value="Genomic_DNA"/>
</dbReference>
<feature type="transmembrane region" description="Helical" evidence="8">
    <location>
        <begin position="308"/>
        <end position="327"/>
    </location>
</feature>
<feature type="transmembrane region" description="Helical" evidence="8">
    <location>
        <begin position="249"/>
        <end position="271"/>
    </location>
</feature>
<protein>
    <submittedName>
        <fullName evidence="10">Phospholipid carrier-dependent glycosyltransferase</fullName>
    </submittedName>
</protein>
<feature type="transmembrane region" description="Helical" evidence="8">
    <location>
        <begin position="339"/>
        <end position="359"/>
    </location>
</feature>
<dbReference type="GO" id="GO:0009103">
    <property type="term" value="P:lipopolysaccharide biosynthetic process"/>
    <property type="evidence" value="ECO:0007669"/>
    <property type="project" value="UniProtKB-ARBA"/>
</dbReference>
<feature type="transmembrane region" description="Helical" evidence="8">
    <location>
        <begin position="399"/>
        <end position="422"/>
    </location>
</feature>
<dbReference type="PANTHER" id="PTHR33908:SF3">
    <property type="entry name" value="UNDECAPRENYL PHOSPHATE-ALPHA-4-AMINO-4-DEOXY-L-ARABINOSE ARABINOSYL TRANSFERASE"/>
    <property type="match status" value="1"/>
</dbReference>
<dbReference type="PANTHER" id="PTHR33908">
    <property type="entry name" value="MANNOSYLTRANSFERASE YKCB-RELATED"/>
    <property type="match status" value="1"/>
</dbReference>
<evidence type="ECO:0000256" key="5">
    <source>
        <dbReference type="ARBA" id="ARBA00022692"/>
    </source>
</evidence>
<feature type="domain" description="Glycosyltransferase RgtA/B/C/D-like" evidence="9">
    <location>
        <begin position="62"/>
        <end position="214"/>
    </location>
</feature>
<dbReference type="InterPro" id="IPR038731">
    <property type="entry name" value="RgtA/B/C-like"/>
</dbReference>
<gene>
    <name evidence="10" type="ORF">BHW43_02780</name>
</gene>
<dbReference type="GO" id="GO:0005886">
    <property type="term" value="C:plasma membrane"/>
    <property type="evidence" value="ECO:0007669"/>
    <property type="project" value="UniProtKB-SubCell"/>
</dbReference>
<keyword evidence="4 10" id="KW-0808">Transferase</keyword>
<keyword evidence="7 8" id="KW-0472">Membrane</keyword>
<keyword evidence="3" id="KW-0328">Glycosyltransferase</keyword>
<dbReference type="GO" id="GO:0010041">
    <property type="term" value="P:response to iron(III) ion"/>
    <property type="evidence" value="ECO:0007669"/>
    <property type="project" value="TreeGrafter"/>
</dbReference>
<feature type="transmembrane region" description="Helical" evidence="8">
    <location>
        <begin position="87"/>
        <end position="108"/>
    </location>
</feature>
<evidence type="ECO:0000256" key="7">
    <source>
        <dbReference type="ARBA" id="ARBA00023136"/>
    </source>
</evidence>
<evidence type="ECO:0000256" key="8">
    <source>
        <dbReference type="SAM" id="Phobius"/>
    </source>
</evidence>